<gene>
    <name evidence="2" type="ORF">QBC46DRAFT_13037</name>
</gene>
<feature type="compositionally biased region" description="Polar residues" evidence="1">
    <location>
        <begin position="150"/>
        <end position="163"/>
    </location>
</feature>
<dbReference type="Proteomes" id="UP001303473">
    <property type="component" value="Unassembled WGS sequence"/>
</dbReference>
<evidence type="ECO:0000256" key="1">
    <source>
        <dbReference type="SAM" id="MobiDB-lite"/>
    </source>
</evidence>
<organism evidence="2 3">
    <name type="scientific">Diplogelasinospora grovesii</name>
    <dbReference type="NCBI Taxonomy" id="303347"/>
    <lineage>
        <taxon>Eukaryota</taxon>
        <taxon>Fungi</taxon>
        <taxon>Dikarya</taxon>
        <taxon>Ascomycota</taxon>
        <taxon>Pezizomycotina</taxon>
        <taxon>Sordariomycetes</taxon>
        <taxon>Sordariomycetidae</taxon>
        <taxon>Sordariales</taxon>
        <taxon>Diplogelasinosporaceae</taxon>
        <taxon>Diplogelasinospora</taxon>
    </lineage>
</organism>
<comment type="caution">
    <text evidence="2">The sequence shown here is derived from an EMBL/GenBank/DDBJ whole genome shotgun (WGS) entry which is preliminary data.</text>
</comment>
<evidence type="ECO:0000313" key="2">
    <source>
        <dbReference type="EMBL" id="KAK3937208.1"/>
    </source>
</evidence>
<dbReference type="AlphaFoldDB" id="A0AAN6N3L3"/>
<accession>A0AAN6N3L3</accession>
<name>A0AAN6N3L3_9PEZI</name>
<feature type="compositionally biased region" description="Pro residues" evidence="1">
    <location>
        <begin position="106"/>
        <end position="123"/>
    </location>
</feature>
<proteinExistence type="predicted"/>
<protein>
    <submittedName>
        <fullName evidence="2">Uncharacterized protein</fullName>
    </submittedName>
</protein>
<dbReference type="EMBL" id="MU853860">
    <property type="protein sequence ID" value="KAK3937208.1"/>
    <property type="molecule type" value="Genomic_DNA"/>
</dbReference>
<sequence>MNLNELFLASEAIRDRCITALAGQYRRLAAGRPGIPPEMPIPRHRCVYNNSPTPSPSAPVSAAPPVLPAIQVLPPLAPVTSAQDDDRRHTAVWSTNSEIPVFQSEPPSPPLTPLHPPNLPALPLPAEEDDDESCLTPRTSSGSDERGGIVSNNAVRPQSRQHSLRPNNSVFSIFCPEAMALQVDLTRPLPGSKSPRGNSTRSSKACKCGYKWKAPEMALKDGFRMTRRFLAKSHCDQQTLNTLDEGVAMASSSPTEPKKKPGYGCVLCTSTGRTETYDTADDLRTHINAAHDKWQMLHDRDMT</sequence>
<reference evidence="3" key="1">
    <citation type="journal article" date="2023" name="Mol. Phylogenet. Evol.">
        <title>Genome-scale phylogeny and comparative genomics of the fungal order Sordariales.</title>
        <authorList>
            <person name="Hensen N."/>
            <person name="Bonometti L."/>
            <person name="Westerberg I."/>
            <person name="Brannstrom I.O."/>
            <person name="Guillou S."/>
            <person name="Cros-Aarteil S."/>
            <person name="Calhoun S."/>
            <person name="Haridas S."/>
            <person name="Kuo A."/>
            <person name="Mondo S."/>
            <person name="Pangilinan J."/>
            <person name="Riley R."/>
            <person name="LaButti K."/>
            <person name="Andreopoulos B."/>
            <person name="Lipzen A."/>
            <person name="Chen C."/>
            <person name="Yan M."/>
            <person name="Daum C."/>
            <person name="Ng V."/>
            <person name="Clum A."/>
            <person name="Steindorff A."/>
            <person name="Ohm R.A."/>
            <person name="Martin F."/>
            <person name="Silar P."/>
            <person name="Natvig D.O."/>
            <person name="Lalanne C."/>
            <person name="Gautier V."/>
            <person name="Ament-Velasquez S.L."/>
            <person name="Kruys A."/>
            <person name="Hutchinson M.I."/>
            <person name="Powell A.J."/>
            <person name="Barry K."/>
            <person name="Miller A.N."/>
            <person name="Grigoriev I.V."/>
            <person name="Debuchy R."/>
            <person name="Gladieux P."/>
            <person name="Hiltunen Thoren M."/>
            <person name="Johannesson H."/>
        </authorList>
    </citation>
    <scope>NUCLEOTIDE SEQUENCE [LARGE SCALE GENOMIC DNA]</scope>
    <source>
        <strain evidence="3">CBS 340.73</strain>
    </source>
</reference>
<evidence type="ECO:0000313" key="3">
    <source>
        <dbReference type="Proteomes" id="UP001303473"/>
    </source>
</evidence>
<keyword evidence="3" id="KW-1185">Reference proteome</keyword>
<feature type="region of interest" description="Disordered" evidence="1">
    <location>
        <begin position="96"/>
        <end position="163"/>
    </location>
</feature>